<keyword evidence="3 7" id="KW-0812">Transmembrane</keyword>
<evidence type="ECO:0000256" key="1">
    <source>
        <dbReference type="ARBA" id="ARBA00004651"/>
    </source>
</evidence>
<feature type="transmembrane region" description="Helical" evidence="7">
    <location>
        <begin position="351"/>
        <end position="376"/>
    </location>
</feature>
<comment type="caution">
    <text evidence="10">The sequence shown here is derived from an EMBL/GenBank/DDBJ whole genome shotgun (WGS) entry which is preliminary data.</text>
</comment>
<keyword evidence="11" id="KW-1185">Reference proteome</keyword>
<keyword evidence="10" id="KW-0378">Hydrolase</keyword>
<evidence type="ECO:0000256" key="2">
    <source>
        <dbReference type="ARBA" id="ARBA00022475"/>
    </source>
</evidence>
<dbReference type="InterPro" id="IPR025857">
    <property type="entry name" value="MacB_PCD"/>
</dbReference>
<evidence type="ECO:0000259" key="8">
    <source>
        <dbReference type="Pfam" id="PF02687"/>
    </source>
</evidence>
<evidence type="ECO:0000256" key="6">
    <source>
        <dbReference type="ARBA" id="ARBA00038076"/>
    </source>
</evidence>
<dbReference type="PANTHER" id="PTHR30572:SF4">
    <property type="entry name" value="ABC TRANSPORTER PERMEASE YTRF"/>
    <property type="match status" value="1"/>
</dbReference>
<reference evidence="10 11" key="1">
    <citation type="submission" date="2018-08" db="EMBL/GenBank/DDBJ databases">
        <title>Meiothermus luteus KCTC 52599 genome sequencing project.</title>
        <authorList>
            <person name="Da Costa M.S."/>
            <person name="Albuquerque L."/>
            <person name="Raposo P."/>
            <person name="Froufe H.J.C."/>
            <person name="Barroso C.S."/>
            <person name="Egas C."/>
        </authorList>
    </citation>
    <scope>NUCLEOTIDE SEQUENCE [LARGE SCALE GENOMIC DNA]</scope>
    <source>
        <strain evidence="10 11">KCTC 52599</strain>
    </source>
</reference>
<evidence type="ECO:0000256" key="4">
    <source>
        <dbReference type="ARBA" id="ARBA00022989"/>
    </source>
</evidence>
<feature type="domain" description="MacB-like periplasmic core" evidence="9">
    <location>
        <begin position="32"/>
        <end position="238"/>
    </location>
</feature>
<comment type="subcellular location">
    <subcellularLocation>
        <location evidence="1">Cell membrane</location>
        <topology evidence="1">Multi-pass membrane protein</topology>
    </subcellularLocation>
</comment>
<dbReference type="PANTHER" id="PTHR30572">
    <property type="entry name" value="MEMBRANE COMPONENT OF TRANSPORTER-RELATED"/>
    <property type="match status" value="1"/>
</dbReference>
<keyword evidence="10" id="KW-0067">ATP-binding</keyword>
<dbReference type="EMBL" id="QWKZ01000020">
    <property type="protein sequence ID" value="RIH87601.1"/>
    <property type="molecule type" value="Genomic_DNA"/>
</dbReference>
<dbReference type="GO" id="GO:0022857">
    <property type="term" value="F:transmembrane transporter activity"/>
    <property type="evidence" value="ECO:0007669"/>
    <property type="project" value="TreeGrafter"/>
</dbReference>
<dbReference type="Pfam" id="PF02687">
    <property type="entry name" value="FtsX"/>
    <property type="match status" value="1"/>
</dbReference>
<sequence>MALVCLRKTLILLGVEVLALVYRNLRARPVRSLLTLLGIVVSTASMVLFLSFGEGLRRALGAELSRVGPAILVVPEGAEAFSPGYPELRPETLEAIRRVAPSLGIVQVIPTAVFARGGLDPSSSFVFQGLPAGVTPKDLYPNLGLAQGSMDPGASGAVVGGGVAQRNNLGLGKTLRLSPQVSLRVVGVLERSGGLTDSFIYVPLSAIHAVLNTANYSSILVAIEPDRRAEEVARALEERVPGIDAQTTGDVMRFAERAVRISDLVRFGISLVALVVGGLLVANTVMMSVYERIREFGLMRALGAKRRFIFGLVLLEALVLGLVGGLLGLLLGQAASGLVNWFTLREVGLALSAVTLRLASFALLVAVVLGLVAGFLPARTASRIRVVEALGRV</sequence>
<dbReference type="AlphaFoldDB" id="A0A399EZ59"/>
<dbReference type="EC" id="3.6.3.-" evidence="10"/>
<name>A0A399EZ59_9DEIN</name>
<keyword evidence="2" id="KW-1003">Cell membrane</keyword>
<evidence type="ECO:0000256" key="7">
    <source>
        <dbReference type="SAM" id="Phobius"/>
    </source>
</evidence>
<feature type="transmembrane region" description="Helical" evidence="7">
    <location>
        <begin position="32"/>
        <end position="52"/>
    </location>
</feature>
<accession>A0A399EZ59</accession>
<dbReference type="GO" id="GO:0016787">
    <property type="term" value="F:hydrolase activity"/>
    <property type="evidence" value="ECO:0007669"/>
    <property type="project" value="UniProtKB-KW"/>
</dbReference>
<keyword evidence="10" id="KW-0547">Nucleotide-binding</keyword>
<proteinExistence type="inferred from homology"/>
<dbReference type="InterPro" id="IPR003838">
    <property type="entry name" value="ABC3_permease_C"/>
</dbReference>
<dbReference type="Pfam" id="PF12704">
    <property type="entry name" value="MacB_PCD"/>
    <property type="match status" value="1"/>
</dbReference>
<evidence type="ECO:0000256" key="3">
    <source>
        <dbReference type="ARBA" id="ARBA00022692"/>
    </source>
</evidence>
<gene>
    <name evidence="10" type="primary">macB_1</name>
    <name evidence="10" type="ORF">Mlute_00911</name>
</gene>
<evidence type="ECO:0000259" key="9">
    <source>
        <dbReference type="Pfam" id="PF12704"/>
    </source>
</evidence>
<protein>
    <submittedName>
        <fullName evidence="10">Macrolide export ATP-binding/permease protein MacB</fullName>
        <ecNumber evidence="10">3.6.3.-</ecNumber>
    </submittedName>
</protein>
<organism evidence="10 11">
    <name type="scientific">Meiothermus luteus</name>
    <dbReference type="NCBI Taxonomy" id="2026184"/>
    <lineage>
        <taxon>Bacteria</taxon>
        <taxon>Thermotogati</taxon>
        <taxon>Deinococcota</taxon>
        <taxon>Deinococci</taxon>
        <taxon>Thermales</taxon>
        <taxon>Thermaceae</taxon>
        <taxon>Meiothermus</taxon>
    </lineage>
</organism>
<feature type="transmembrane region" description="Helical" evidence="7">
    <location>
        <begin position="267"/>
        <end position="287"/>
    </location>
</feature>
<dbReference type="InterPro" id="IPR050250">
    <property type="entry name" value="Macrolide_Exporter_MacB"/>
</dbReference>
<keyword evidence="4 7" id="KW-1133">Transmembrane helix</keyword>
<evidence type="ECO:0000313" key="11">
    <source>
        <dbReference type="Proteomes" id="UP000265800"/>
    </source>
</evidence>
<feature type="transmembrane region" description="Helical" evidence="7">
    <location>
        <begin position="308"/>
        <end position="331"/>
    </location>
</feature>
<dbReference type="GO" id="GO:0005886">
    <property type="term" value="C:plasma membrane"/>
    <property type="evidence" value="ECO:0007669"/>
    <property type="project" value="UniProtKB-SubCell"/>
</dbReference>
<feature type="domain" description="ABC3 transporter permease C-terminal" evidence="8">
    <location>
        <begin position="269"/>
        <end position="384"/>
    </location>
</feature>
<dbReference type="GO" id="GO:0005524">
    <property type="term" value="F:ATP binding"/>
    <property type="evidence" value="ECO:0007669"/>
    <property type="project" value="UniProtKB-KW"/>
</dbReference>
<evidence type="ECO:0000313" key="10">
    <source>
        <dbReference type="EMBL" id="RIH87601.1"/>
    </source>
</evidence>
<dbReference type="Proteomes" id="UP000265800">
    <property type="component" value="Unassembled WGS sequence"/>
</dbReference>
<evidence type="ECO:0000256" key="5">
    <source>
        <dbReference type="ARBA" id="ARBA00023136"/>
    </source>
</evidence>
<comment type="similarity">
    <text evidence="6">Belongs to the ABC-4 integral membrane protein family.</text>
</comment>
<keyword evidence="5 7" id="KW-0472">Membrane</keyword>